<dbReference type="PANTHER" id="PTHR45820:SF4">
    <property type="entry name" value="ZINC TRANSPORTER 63C, ISOFORM F"/>
    <property type="match status" value="1"/>
</dbReference>
<dbReference type="InterPro" id="IPR027469">
    <property type="entry name" value="Cation_efflux_TMD_sf"/>
</dbReference>
<dbReference type="Gene3D" id="1.20.1510.10">
    <property type="entry name" value="Cation efflux protein transmembrane domain"/>
    <property type="match status" value="1"/>
</dbReference>
<sequence>MVSAINLIGFIVELIGGVVFGSIALISDAFHMLFDSLAYITAFGSAYLAENRDGGKEWSFGLHRLETLTAFFNGALLIPMAGYIIWESYQRFLQPIQIDPVPTFAIGFGGLLVNIGSVYYLQGGEMSLNEKGAFYHLLGDAGGSIAVIISTLIIYFTGFQAADPITAVLISGVIVWSAGKVLKGSTGILLQKNPLNSSKIKEEILELDEVEGVRELRIWNLCSQITVASLHVCHNLTELEEVNQTRAEIRKILSENGADHITIEMEDTGEEICKHRIEH</sequence>
<feature type="transmembrane region" description="Helical" evidence="8">
    <location>
        <begin position="7"/>
        <end position="26"/>
    </location>
</feature>
<feature type="transmembrane region" description="Helical" evidence="8">
    <location>
        <begin position="101"/>
        <end position="121"/>
    </location>
</feature>
<evidence type="ECO:0000256" key="6">
    <source>
        <dbReference type="ARBA" id="ARBA00022989"/>
    </source>
</evidence>
<evidence type="ECO:0000313" key="12">
    <source>
        <dbReference type="Proteomes" id="UP001218034"/>
    </source>
</evidence>
<proteinExistence type="inferred from homology"/>
<dbReference type="SUPFAM" id="SSF161111">
    <property type="entry name" value="Cation efflux protein transmembrane domain-like"/>
    <property type="match status" value="1"/>
</dbReference>
<feature type="domain" description="Cation efflux protein cytoplasmic" evidence="10">
    <location>
        <begin position="197"/>
        <end position="266"/>
    </location>
</feature>
<dbReference type="InterPro" id="IPR027470">
    <property type="entry name" value="Cation_efflux_CTD"/>
</dbReference>
<keyword evidence="3" id="KW-0813">Transport</keyword>
<dbReference type="Pfam" id="PF16916">
    <property type="entry name" value="ZT_dimer"/>
    <property type="match status" value="1"/>
</dbReference>
<dbReference type="InterPro" id="IPR058533">
    <property type="entry name" value="Cation_efflux_TM"/>
</dbReference>
<evidence type="ECO:0000256" key="4">
    <source>
        <dbReference type="ARBA" id="ARBA00022692"/>
    </source>
</evidence>
<evidence type="ECO:0000256" key="3">
    <source>
        <dbReference type="ARBA" id="ARBA00022448"/>
    </source>
</evidence>
<dbReference type="Pfam" id="PF01545">
    <property type="entry name" value="Cation_efflux"/>
    <property type="match status" value="1"/>
</dbReference>
<keyword evidence="12" id="KW-1185">Reference proteome</keyword>
<keyword evidence="7 8" id="KW-0472">Membrane</keyword>
<dbReference type="EMBL" id="CP104395">
    <property type="protein sequence ID" value="WEL19760.1"/>
    <property type="molecule type" value="Genomic_DNA"/>
</dbReference>
<comment type="similarity">
    <text evidence="2">Belongs to the cation diffusion facilitator (CDF) transporter (TC 2.A.4) family. SLC30A subfamily.</text>
</comment>
<gene>
    <name evidence="11" type="primary">czcD</name>
    <name evidence="11" type="ORF">SVXNc_0749</name>
</gene>
<keyword evidence="5" id="KW-0862">Zinc</keyword>
<feature type="transmembrane region" description="Helical" evidence="8">
    <location>
        <begin position="70"/>
        <end position="89"/>
    </location>
</feature>
<accession>A0ABY8CGA7</accession>
<feature type="domain" description="Cation efflux protein transmembrane" evidence="9">
    <location>
        <begin position="3"/>
        <end position="190"/>
    </location>
</feature>
<comment type="subcellular location">
    <subcellularLocation>
        <location evidence="1">Membrane</location>
        <topology evidence="1">Multi-pass membrane protein</topology>
    </subcellularLocation>
</comment>
<keyword evidence="4 8" id="KW-0812">Transmembrane</keyword>
<protein>
    <submittedName>
        <fullName evidence="11">Co/Zn/Cd efflux system component</fullName>
    </submittedName>
</protein>
<reference evidence="11 12" key="1">
    <citation type="submission" date="2022-09" db="EMBL/GenBank/DDBJ databases">
        <title>Xylan utilization by haloarchaea-nanohaloarchaea associations.</title>
        <authorList>
            <person name="Yakimov M."/>
        </authorList>
    </citation>
    <scope>NUCLEOTIDE SEQUENCE [LARGE SCALE GENOMIC DNA]</scope>
    <source>
        <strain evidence="11 12">SVXNc</strain>
    </source>
</reference>
<evidence type="ECO:0000256" key="7">
    <source>
        <dbReference type="ARBA" id="ARBA00023136"/>
    </source>
</evidence>
<evidence type="ECO:0000259" key="10">
    <source>
        <dbReference type="Pfam" id="PF16916"/>
    </source>
</evidence>
<dbReference type="NCBIfam" id="TIGR01297">
    <property type="entry name" value="CDF"/>
    <property type="match status" value="1"/>
</dbReference>
<dbReference type="PANTHER" id="PTHR45820">
    <property type="entry name" value="FI23527P1"/>
    <property type="match status" value="1"/>
</dbReference>
<evidence type="ECO:0000256" key="8">
    <source>
        <dbReference type="SAM" id="Phobius"/>
    </source>
</evidence>
<evidence type="ECO:0000259" key="9">
    <source>
        <dbReference type="Pfam" id="PF01545"/>
    </source>
</evidence>
<organism evidence="11 12">
    <name type="scientific">Candidatus Nanohalococcus occultus</name>
    <dbReference type="NCBI Taxonomy" id="2978047"/>
    <lineage>
        <taxon>Archaea</taxon>
        <taxon>Candidatus Nanohalarchaeota</taxon>
        <taxon>Candidatus Nanohalarchaeota incertae sedis</taxon>
        <taxon>Candidatus Nanohalococcus</taxon>
    </lineage>
</organism>
<evidence type="ECO:0000256" key="1">
    <source>
        <dbReference type="ARBA" id="ARBA00004141"/>
    </source>
</evidence>
<dbReference type="Proteomes" id="UP001218034">
    <property type="component" value="Chromosome"/>
</dbReference>
<keyword evidence="6 8" id="KW-1133">Transmembrane helix</keyword>
<name>A0ABY8CGA7_9ARCH</name>
<evidence type="ECO:0000256" key="5">
    <source>
        <dbReference type="ARBA" id="ARBA00022833"/>
    </source>
</evidence>
<evidence type="ECO:0000313" key="11">
    <source>
        <dbReference type="EMBL" id="WEL19760.1"/>
    </source>
</evidence>
<dbReference type="InterPro" id="IPR002524">
    <property type="entry name" value="Cation_efflux"/>
</dbReference>
<evidence type="ECO:0000256" key="2">
    <source>
        <dbReference type="ARBA" id="ARBA00008873"/>
    </source>
</evidence>
<feature type="transmembrane region" description="Helical" evidence="8">
    <location>
        <begin position="133"/>
        <end position="158"/>
    </location>
</feature>